<evidence type="ECO:0000256" key="4">
    <source>
        <dbReference type="ARBA" id="ARBA00022801"/>
    </source>
</evidence>
<organism evidence="9 10">
    <name type="scientific">Spirosoma profusum</name>
    <dbReference type="NCBI Taxonomy" id="2771354"/>
    <lineage>
        <taxon>Bacteria</taxon>
        <taxon>Pseudomonadati</taxon>
        <taxon>Bacteroidota</taxon>
        <taxon>Cytophagia</taxon>
        <taxon>Cytophagales</taxon>
        <taxon>Cytophagaceae</taxon>
        <taxon>Spirosoma</taxon>
    </lineage>
</organism>
<feature type="chain" id="PRO_5037862627" evidence="7">
    <location>
        <begin position="21"/>
        <end position="503"/>
    </location>
</feature>
<dbReference type="Gene3D" id="3.30.2010.10">
    <property type="entry name" value="Metalloproteases ('zincins'), catalytic domain"/>
    <property type="match status" value="1"/>
</dbReference>
<dbReference type="Proteomes" id="UP000598820">
    <property type="component" value="Unassembled WGS sequence"/>
</dbReference>
<keyword evidence="4" id="KW-0378">Hydrolase</keyword>
<protein>
    <submittedName>
        <fullName evidence="9">M48 family metalloprotease</fullName>
    </submittedName>
</protein>
<dbReference type="PANTHER" id="PTHR22726">
    <property type="entry name" value="METALLOENDOPEPTIDASE OMA1"/>
    <property type="match status" value="1"/>
</dbReference>
<dbReference type="GO" id="GO:0016020">
    <property type="term" value="C:membrane"/>
    <property type="evidence" value="ECO:0007669"/>
    <property type="project" value="TreeGrafter"/>
</dbReference>
<dbReference type="GO" id="GO:0004222">
    <property type="term" value="F:metalloendopeptidase activity"/>
    <property type="evidence" value="ECO:0007669"/>
    <property type="project" value="InterPro"/>
</dbReference>
<comment type="caution">
    <text evidence="9">The sequence shown here is derived from an EMBL/GenBank/DDBJ whole genome shotgun (WGS) entry which is preliminary data.</text>
</comment>
<evidence type="ECO:0000313" key="9">
    <source>
        <dbReference type="EMBL" id="MBD2704491.1"/>
    </source>
</evidence>
<reference evidence="9" key="1">
    <citation type="submission" date="2020-09" db="EMBL/GenBank/DDBJ databases">
        <authorList>
            <person name="Kim M.K."/>
        </authorList>
    </citation>
    <scope>NUCLEOTIDE SEQUENCE</scope>
    <source>
        <strain evidence="9">BT702</strain>
    </source>
</reference>
<feature type="signal peptide" evidence="7">
    <location>
        <begin position="1"/>
        <end position="20"/>
    </location>
</feature>
<keyword evidence="7" id="KW-0732">Signal</keyword>
<evidence type="ECO:0000256" key="6">
    <source>
        <dbReference type="ARBA" id="ARBA00023049"/>
    </source>
</evidence>
<keyword evidence="5" id="KW-0862">Zinc</keyword>
<keyword evidence="10" id="KW-1185">Reference proteome</keyword>
<accession>A0A926Y1R2</accession>
<dbReference type="PANTHER" id="PTHR22726:SF1">
    <property type="entry name" value="METALLOENDOPEPTIDASE OMA1, MITOCHONDRIAL"/>
    <property type="match status" value="1"/>
</dbReference>
<evidence type="ECO:0000256" key="5">
    <source>
        <dbReference type="ARBA" id="ARBA00022833"/>
    </source>
</evidence>
<keyword evidence="3" id="KW-0479">Metal-binding</keyword>
<dbReference type="Pfam" id="PF01435">
    <property type="entry name" value="Peptidase_M48"/>
    <property type="match status" value="1"/>
</dbReference>
<evidence type="ECO:0000256" key="3">
    <source>
        <dbReference type="ARBA" id="ARBA00022723"/>
    </source>
</evidence>
<feature type="domain" description="Peptidase M48" evidence="8">
    <location>
        <begin position="258"/>
        <end position="458"/>
    </location>
</feature>
<gene>
    <name evidence="9" type="ORF">IC229_27875</name>
</gene>
<proteinExistence type="predicted"/>
<evidence type="ECO:0000256" key="7">
    <source>
        <dbReference type="SAM" id="SignalP"/>
    </source>
</evidence>
<dbReference type="RefSeq" id="WP_190891107.1">
    <property type="nucleotide sequence ID" value="NZ_JACWZY010000032.1"/>
</dbReference>
<evidence type="ECO:0000256" key="2">
    <source>
        <dbReference type="ARBA" id="ARBA00022670"/>
    </source>
</evidence>
<keyword evidence="6 9" id="KW-0482">Metalloprotease</keyword>
<dbReference type="AlphaFoldDB" id="A0A926Y1R2"/>
<dbReference type="EMBL" id="JACWZY010000032">
    <property type="protein sequence ID" value="MBD2704491.1"/>
    <property type="molecule type" value="Genomic_DNA"/>
</dbReference>
<dbReference type="GO" id="GO:0051603">
    <property type="term" value="P:proteolysis involved in protein catabolic process"/>
    <property type="evidence" value="ECO:0007669"/>
    <property type="project" value="TreeGrafter"/>
</dbReference>
<dbReference type="GO" id="GO:0046872">
    <property type="term" value="F:metal ion binding"/>
    <property type="evidence" value="ECO:0007669"/>
    <property type="project" value="UniProtKB-KW"/>
</dbReference>
<evidence type="ECO:0000313" key="10">
    <source>
        <dbReference type="Proteomes" id="UP000598820"/>
    </source>
</evidence>
<keyword evidence="2" id="KW-0645">Protease</keyword>
<evidence type="ECO:0000256" key="1">
    <source>
        <dbReference type="ARBA" id="ARBA00001947"/>
    </source>
</evidence>
<dbReference type="InterPro" id="IPR001915">
    <property type="entry name" value="Peptidase_M48"/>
</dbReference>
<sequence length="503" mass="57112">MKIHSPLRLLFFLVLAQQLAAQTPMVEVPLDKEFDNATVLLFKPPYQTMTVYIESDLDLRYSTISINKNSLFLKKSLGNRKMEKLKPDDQLIPEAIKSGMKVNLRIDHYQRSLKNTAKEVVLADDYYGNTGLKGLYEFLEGNQASVDGQLVALNSGVTLKGQNEWRDKKFESFNELQLGCELNVHGKREIDGIIYVTRGTARPVESNSDDRLLRRGVELGMQVDKNRLNLGKGFNRTFITDNVLQDYVNSIGRKIVPEYIRTLPIDHPDHIDFKYYLVEDESLNASAFPNGAVIIHTGMLRRISNEAQLAAVISHEIAHVTQKHHSKNFRKRKNWKDASNAIIAVSTITTSSTVPALAVGMLSEMYVSEYSRTQETQADRIGLRYMYDAGYDPREAGNLWKKLALDDAESLRDVEATNMMLQMMGEKTDDIPEKPVAPEKRESIYASHPRARDRFNHVNFLLSTAYANANFSKAIVNAEQHKAMVKRLRLKPAPKPVRPKSKK</sequence>
<name>A0A926Y1R2_9BACT</name>
<evidence type="ECO:0000259" key="8">
    <source>
        <dbReference type="Pfam" id="PF01435"/>
    </source>
</evidence>
<comment type="cofactor">
    <cofactor evidence="1">
        <name>Zn(2+)</name>
        <dbReference type="ChEBI" id="CHEBI:29105"/>
    </cofactor>
</comment>
<dbReference type="InterPro" id="IPR051156">
    <property type="entry name" value="Mito/Outer_Membr_Metalloprot"/>
</dbReference>